<dbReference type="RefSeq" id="WP_134755353.1">
    <property type="nucleotide sequence ID" value="NZ_MYFO02000005.1"/>
</dbReference>
<dbReference type="Proteomes" id="UP000298246">
    <property type="component" value="Unassembled WGS sequence"/>
</dbReference>
<dbReference type="EMBL" id="MYFO01000028">
    <property type="protein sequence ID" value="TFE85122.1"/>
    <property type="molecule type" value="Genomic_DNA"/>
</dbReference>
<sequence>MKLCLNQRPCRLEMGYELGFGPSVFEKMAEIVRAFPDAGEDVLFSYANWDRALEICEADVLLGDAKSFHADIVLDPDQIISQKVKEILLRHHAPGSEPRMHQSLMDRLLALFRRADFAELDEQLLLEMGTVVHQSLMTYTLEDLDEATQSFVKSRLRTCNSVWLWPDEKPHHLKNILWYRVNTIADIREALERTGWWFDGVIVSPDKDIEAYSYMLWYTEEHGLEHDEHDGMVLYIHISKEQEAHFRQTVLPRLQEILGDRLEVYL</sequence>
<comment type="caution">
    <text evidence="1">The sequence shown here is derived from an EMBL/GenBank/DDBJ whole genome shotgun (WGS) entry which is preliminary data.</text>
</comment>
<name>A0A4Y8PWS4_9BACL</name>
<accession>A0A4Y8PWS4</accession>
<keyword evidence="2" id="KW-1185">Reference proteome</keyword>
<reference evidence="1 2" key="1">
    <citation type="submission" date="2017-03" db="EMBL/GenBank/DDBJ databases">
        <title>Isolation of Levoglucosan Utilizing Bacteria.</title>
        <authorList>
            <person name="Arya A.S."/>
        </authorList>
    </citation>
    <scope>NUCLEOTIDE SEQUENCE [LARGE SCALE GENOMIC DNA]</scope>
    <source>
        <strain evidence="1 2">MEC069</strain>
    </source>
</reference>
<dbReference type="OrthoDB" id="2559022at2"/>
<evidence type="ECO:0000313" key="1">
    <source>
        <dbReference type="EMBL" id="TFE85122.1"/>
    </source>
</evidence>
<dbReference type="AlphaFoldDB" id="A0A4Y8PWS4"/>
<gene>
    <name evidence="1" type="ORF">B5M42_18105</name>
</gene>
<evidence type="ECO:0000313" key="2">
    <source>
        <dbReference type="Proteomes" id="UP000298246"/>
    </source>
</evidence>
<organism evidence="1 2">
    <name type="scientific">Paenibacillus athensensis</name>
    <dbReference type="NCBI Taxonomy" id="1967502"/>
    <lineage>
        <taxon>Bacteria</taxon>
        <taxon>Bacillati</taxon>
        <taxon>Bacillota</taxon>
        <taxon>Bacilli</taxon>
        <taxon>Bacillales</taxon>
        <taxon>Paenibacillaceae</taxon>
        <taxon>Paenibacillus</taxon>
    </lineage>
</organism>
<proteinExistence type="predicted"/>
<protein>
    <submittedName>
        <fullName evidence="1">Uncharacterized protein</fullName>
    </submittedName>
</protein>